<protein>
    <recommendedName>
        <fullName evidence="4">peroxidase</fullName>
        <ecNumber evidence="4">1.11.1.7</ecNumber>
    </recommendedName>
</protein>
<comment type="similarity">
    <text evidence="3">Belongs to the peroxidase family. Ascorbate peroxidase subfamily.</text>
</comment>
<dbReference type="SUPFAM" id="SSF48113">
    <property type="entry name" value="Heme-dependent peroxidases"/>
    <property type="match status" value="1"/>
</dbReference>
<dbReference type="Proteomes" id="UP000000226">
    <property type="component" value="Chromosome 1"/>
</dbReference>
<evidence type="ECO:0000256" key="3">
    <source>
        <dbReference type="ARBA" id="ARBA00006873"/>
    </source>
</evidence>
<dbReference type="InterPro" id="IPR000823">
    <property type="entry name" value="Peroxidase_pln"/>
</dbReference>
<dbReference type="PANTHER" id="PTHR31517:SF17">
    <property type="entry name" value="PEROXIDASE 6"/>
    <property type="match status" value="1"/>
</dbReference>
<dbReference type="Gene3D" id="1.10.420.10">
    <property type="entry name" value="Peroxidase, domain 2"/>
    <property type="match status" value="1"/>
</dbReference>
<comment type="function">
    <text evidence="2">Removal of H(2)O(2), oxidation of toxic reductants, biosynthesis and degradation of lignin, suberization, auxin catabolism, response to environmental stresses such as wounding, pathogen attack and oxidative stress. These functions might be dependent on each isozyme/isoform in each plant tissue.</text>
</comment>
<feature type="binding site" description="axial binding residue" evidence="11">
    <location>
        <position position="112"/>
    </location>
    <ligand>
        <name>heme b</name>
        <dbReference type="ChEBI" id="CHEBI:60344"/>
    </ligand>
    <ligandPart>
        <name>Fe</name>
        <dbReference type="ChEBI" id="CHEBI:18248"/>
    </ligandPart>
</feature>
<keyword evidence="6" id="KW-0349">Heme</keyword>
<evidence type="ECO:0000256" key="12">
    <source>
        <dbReference type="PIRSR" id="PIRSR600823-5"/>
    </source>
</evidence>
<reference evidence="15" key="1">
    <citation type="journal article" date="2014" name="Nat. Genet.">
        <title>A reference genome for common bean and genome-wide analysis of dual domestications.</title>
        <authorList>
            <person name="Schmutz J."/>
            <person name="McClean P.E."/>
            <person name="Mamidi S."/>
            <person name="Wu G.A."/>
            <person name="Cannon S.B."/>
            <person name="Grimwood J."/>
            <person name="Jenkins J."/>
            <person name="Shu S."/>
            <person name="Song Q."/>
            <person name="Chavarro C."/>
            <person name="Torres-Torres M."/>
            <person name="Geffroy V."/>
            <person name="Moghaddam S.M."/>
            <person name="Gao D."/>
            <person name="Abernathy B."/>
            <person name="Barry K."/>
            <person name="Blair M."/>
            <person name="Brick M.A."/>
            <person name="Chovatia M."/>
            <person name="Gepts P."/>
            <person name="Goodstein D.M."/>
            <person name="Gonzales M."/>
            <person name="Hellsten U."/>
            <person name="Hyten D.L."/>
            <person name="Jia G."/>
            <person name="Kelly J.D."/>
            <person name="Kudrna D."/>
            <person name="Lee R."/>
            <person name="Richard M.M."/>
            <person name="Miklas P.N."/>
            <person name="Osorno J.M."/>
            <person name="Rodrigues J."/>
            <person name="Thareau V."/>
            <person name="Urrea C.A."/>
            <person name="Wang M."/>
            <person name="Yu Y."/>
            <person name="Zhang M."/>
            <person name="Wing R.A."/>
            <person name="Cregan P.B."/>
            <person name="Rokhsar D.S."/>
            <person name="Jackson S.A."/>
        </authorList>
    </citation>
    <scope>NUCLEOTIDE SEQUENCE [LARGE SCALE GENOMIC DNA]</scope>
    <source>
        <strain evidence="15">cv. G19833</strain>
    </source>
</reference>
<accession>V7CSI4</accession>
<evidence type="ECO:0000256" key="1">
    <source>
        <dbReference type="ARBA" id="ARBA00000189"/>
    </source>
</evidence>
<dbReference type="InterPro" id="IPR033905">
    <property type="entry name" value="Secretory_peroxidase"/>
</dbReference>
<dbReference type="GO" id="GO:0140825">
    <property type="term" value="F:lactoperoxidase activity"/>
    <property type="evidence" value="ECO:0007669"/>
    <property type="project" value="UniProtKB-EC"/>
</dbReference>
<dbReference type="InterPro" id="IPR010255">
    <property type="entry name" value="Haem_peroxidase_sf"/>
</dbReference>
<dbReference type="SMR" id="V7CSI4"/>
<evidence type="ECO:0000256" key="2">
    <source>
        <dbReference type="ARBA" id="ARBA00002322"/>
    </source>
</evidence>
<dbReference type="FunFam" id="1.10.420.10:FF:000001">
    <property type="entry name" value="Peroxidase"/>
    <property type="match status" value="1"/>
</dbReference>
<dbReference type="AlphaFoldDB" id="V7CSI4"/>
<feature type="binding site" evidence="11">
    <location>
        <position position="113"/>
    </location>
    <ligand>
        <name>Ca(2+)</name>
        <dbReference type="ChEBI" id="CHEBI:29108"/>
        <label>2</label>
    </ligand>
</feature>
<evidence type="ECO:0000259" key="13">
    <source>
        <dbReference type="PROSITE" id="PS50873"/>
    </source>
</evidence>
<evidence type="ECO:0000256" key="10">
    <source>
        <dbReference type="ARBA" id="ARBA00023157"/>
    </source>
</evidence>
<proteinExistence type="inferred from homology"/>
<keyword evidence="11" id="KW-0106">Calcium</keyword>
<dbReference type="GO" id="GO:0046872">
    <property type="term" value="F:metal ion binding"/>
    <property type="evidence" value="ECO:0007669"/>
    <property type="project" value="UniProtKB-KW"/>
</dbReference>
<evidence type="ECO:0000256" key="11">
    <source>
        <dbReference type="PIRSR" id="PIRSR600823-3"/>
    </source>
</evidence>
<evidence type="ECO:0000256" key="9">
    <source>
        <dbReference type="ARBA" id="ARBA00023004"/>
    </source>
</evidence>
<keyword evidence="8" id="KW-0560">Oxidoreductase</keyword>
<evidence type="ECO:0000313" key="14">
    <source>
        <dbReference type="EMBL" id="ESW33099.1"/>
    </source>
</evidence>
<dbReference type="PRINTS" id="PR00461">
    <property type="entry name" value="PLPEROXIDASE"/>
</dbReference>
<dbReference type="Gramene" id="ESW33099">
    <property type="protein sequence ID" value="ESW33099"/>
    <property type="gene ID" value="PHAVU_001G043100g"/>
</dbReference>
<dbReference type="OMA" id="NTDYANE"/>
<keyword evidence="9 11" id="KW-0408">Iron</keyword>
<evidence type="ECO:0000313" key="15">
    <source>
        <dbReference type="Proteomes" id="UP000000226"/>
    </source>
</evidence>
<dbReference type="InterPro" id="IPR002016">
    <property type="entry name" value="Haem_peroxidase"/>
</dbReference>
<dbReference type="GO" id="GO:0006979">
    <property type="term" value="P:response to oxidative stress"/>
    <property type="evidence" value="ECO:0007669"/>
    <property type="project" value="InterPro"/>
</dbReference>
<dbReference type="Pfam" id="PF00141">
    <property type="entry name" value="peroxidase"/>
    <property type="match status" value="1"/>
</dbReference>
<dbReference type="GO" id="GO:0042744">
    <property type="term" value="P:hydrogen peroxide catabolic process"/>
    <property type="evidence" value="ECO:0007669"/>
    <property type="project" value="InterPro"/>
</dbReference>
<keyword evidence="15" id="KW-1185">Reference proteome</keyword>
<sequence>MLLGNNTEQSDPANRSIGGFSVIESAKRVLEFLCPGTVSCADIIALAARDAVELTGGPMIQIPTGRRDGMVSVASNVRPNILDTSFTMDEMIKRFSNKGLSLFDLVILSGAHTIGTAHCSSFRDRFQQDSKGKMKLIDKSLDSSYADELMKECPLSASPSVQVNNDPETSMVFDNHYYRNLLTNKGLFQSDSALLSDNRTRKLVEDLANDQQFFFESWGQSFMKLTSIGVKTGDEGEIRRFCSSTNA</sequence>
<dbReference type="GO" id="GO:0020037">
    <property type="term" value="F:heme binding"/>
    <property type="evidence" value="ECO:0007669"/>
    <property type="project" value="InterPro"/>
</dbReference>
<feature type="binding site" evidence="11">
    <location>
        <position position="169"/>
    </location>
    <ligand>
        <name>Ca(2+)</name>
        <dbReference type="ChEBI" id="CHEBI:29108"/>
        <label>2</label>
    </ligand>
</feature>
<comment type="catalytic activity">
    <reaction evidence="1">
        <text>2 a phenolic donor + H2O2 = 2 a phenolic radical donor + 2 H2O</text>
        <dbReference type="Rhea" id="RHEA:56136"/>
        <dbReference type="ChEBI" id="CHEBI:15377"/>
        <dbReference type="ChEBI" id="CHEBI:16240"/>
        <dbReference type="ChEBI" id="CHEBI:139520"/>
        <dbReference type="ChEBI" id="CHEBI:139521"/>
        <dbReference type="EC" id="1.11.1.7"/>
    </reaction>
</comment>
<gene>
    <name evidence="14" type="ORF">PHAVU_001G043100g</name>
</gene>
<dbReference type="EC" id="1.11.1.7" evidence="4"/>
<keyword evidence="10 12" id="KW-1015">Disulfide bond</keyword>
<evidence type="ECO:0000256" key="6">
    <source>
        <dbReference type="ARBA" id="ARBA00022617"/>
    </source>
</evidence>
<dbReference type="PANTHER" id="PTHR31517">
    <property type="match status" value="1"/>
</dbReference>
<feature type="disulfide bond" evidence="12">
    <location>
        <begin position="119"/>
        <end position="153"/>
    </location>
</feature>
<dbReference type="Gene3D" id="1.10.520.10">
    <property type="match status" value="1"/>
</dbReference>
<dbReference type="InterPro" id="IPR019793">
    <property type="entry name" value="Peroxidases_heam-ligand_BS"/>
</dbReference>
<dbReference type="PRINTS" id="PR00458">
    <property type="entry name" value="PEROXIDASE"/>
</dbReference>
<organism evidence="14 15">
    <name type="scientific">Phaseolus vulgaris</name>
    <name type="common">Kidney bean</name>
    <name type="synonym">French bean</name>
    <dbReference type="NCBI Taxonomy" id="3885"/>
    <lineage>
        <taxon>Eukaryota</taxon>
        <taxon>Viridiplantae</taxon>
        <taxon>Streptophyta</taxon>
        <taxon>Embryophyta</taxon>
        <taxon>Tracheophyta</taxon>
        <taxon>Spermatophyta</taxon>
        <taxon>Magnoliopsida</taxon>
        <taxon>eudicotyledons</taxon>
        <taxon>Gunneridae</taxon>
        <taxon>Pentapetalae</taxon>
        <taxon>rosids</taxon>
        <taxon>fabids</taxon>
        <taxon>Fabales</taxon>
        <taxon>Fabaceae</taxon>
        <taxon>Papilionoideae</taxon>
        <taxon>50 kb inversion clade</taxon>
        <taxon>NPAAA clade</taxon>
        <taxon>indigoferoid/millettioid clade</taxon>
        <taxon>Phaseoleae</taxon>
        <taxon>Phaseolus</taxon>
    </lineage>
</organism>
<feature type="binding site" evidence="11">
    <location>
        <position position="166"/>
    </location>
    <ligand>
        <name>Ca(2+)</name>
        <dbReference type="ChEBI" id="CHEBI:29108"/>
        <label>2</label>
    </ligand>
</feature>
<name>V7CSI4_PHAVU</name>
<evidence type="ECO:0000256" key="4">
    <source>
        <dbReference type="ARBA" id="ARBA00012313"/>
    </source>
</evidence>
<dbReference type="PROSITE" id="PS00435">
    <property type="entry name" value="PEROXIDASE_1"/>
    <property type="match status" value="1"/>
</dbReference>
<comment type="cofactor">
    <cofactor evidence="11">
        <name>Ca(2+)</name>
        <dbReference type="ChEBI" id="CHEBI:29108"/>
    </cofactor>
    <text evidence="11">Binds 2 calcium ions per subunit.</text>
</comment>
<dbReference type="OrthoDB" id="2113341at2759"/>
<comment type="cofactor">
    <cofactor evidence="11">
        <name>heme b</name>
        <dbReference type="ChEBI" id="CHEBI:60344"/>
    </cofactor>
    <text evidence="11">Binds 1 heme b (iron(II)-protoporphyrin IX) group per subunit.</text>
</comment>
<keyword evidence="7 11" id="KW-0479">Metal-binding</keyword>
<evidence type="ECO:0000256" key="7">
    <source>
        <dbReference type="ARBA" id="ARBA00022723"/>
    </source>
</evidence>
<feature type="binding site" evidence="11">
    <location>
        <position position="174"/>
    </location>
    <ligand>
        <name>Ca(2+)</name>
        <dbReference type="ChEBI" id="CHEBI:29108"/>
        <label>2</label>
    </ligand>
</feature>
<dbReference type="CDD" id="cd00693">
    <property type="entry name" value="secretory_peroxidase"/>
    <property type="match status" value="1"/>
</dbReference>
<feature type="domain" description="Plant heme peroxidase family profile" evidence="13">
    <location>
        <begin position="1"/>
        <end position="246"/>
    </location>
</feature>
<dbReference type="PROSITE" id="PS50873">
    <property type="entry name" value="PEROXIDASE_4"/>
    <property type="match status" value="1"/>
</dbReference>
<evidence type="ECO:0000256" key="5">
    <source>
        <dbReference type="ARBA" id="ARBA00022559"/>
    </source>
</evidence>
<dbReference type="EMBL" id="CM002288">
    <property type="protein sequence ID" value="ESW33099.1"/>
    <property type="molecule type" value="Genomic_DNA"/>
</dbReference>
<feature type="disulfide bond" evidence="12">
    <location>
        <begin position="40"/>
        <end position="242"/>
    </location>
</feature>
<keyword evidence="5" id="KW-0575">Peroxidase</keyword>
<evidence type="ECO:0000256" key="8">
    <source>
        <dbReference type="ARBA" id="ARBA00023002"/>
    </source>
</evidence>